<protein>
    <submittedName>
        <fullName evidence="7">Glycosyltransferase family 2 protein</fullName>
    </submittedName>
</protein>
<evidence type="ECO:0000256" key="5">
    <source>
        <dbReference type="ARBA" id="ARBA00023136"/>
    </source>
</evidence>
<organism evidence="7 8">
    <name type="scientific">Methylobacterium soli</name>
    <dbReference type="NCBI Taxonomy" id="553447"/>
    <lineage>
        <taxon>Bacteria</taxon>
        <taxon>Pseudomonadati</taxon>
        <taxon>Pseudomonadota</taxon>
        <taxon>Alphaproteobacteria</taxon>
        <taxon>Hyphomicrobiales</taxon>
        <taxon>Methylobacteriaceae</taxon>
        <taxon>Methylobacterium</taxon>
    </lineage>
</organism>
<dbReference type="CDD" id="cd00761">
    <property type="entry name" value="Glyco_tranf_GTA_type"/>
    <property type="match status" value="1"/>
</dbReference>
<dbReference type="GO" id="GO:0016757">
    <property type="term" value="F:glycosyltransferase activity"/>
    <property type="evidence" value="ECO:0007669"/>
    <property type="project" value="UniProtKB-KW"/>
</dbReference>
<proteinExistence type="predicted"/>
<gene>
    <name evidence="7" type="ORF">F6X53_25900</name>
</gene>
<evidence type="ECO:0000256" key="4">
    <source>
        <dbReference type="ARBA" id="ARBA00022679"/>
    </source>
</evidence>
<keyword evidence="3" id="KW-0328">Glycosyltransferase</keyword>
<name>A0A6L3SR41_9HYPH</name>
<evidence type="ECO:0000256" key="2">
    <source>
        <dbReference type="ARBA" id="ARBA00022475"/>
    </source>
</evidence>
<dbReference type="InterPro" id="IPR029044">
    <property type="entry name" value="Nucleotide-diphossugar_trans"/>
</dbReference>
<keyword evidence="2" id="KW-1003">Cell membrane</keyword>
<evidence type="ECO:0000313" key="8">
    <source>
        <dbReference type="Proteomes" id="UP000474159"/>
    </source>
</evidence>
<comment type="subcellular location">
    <subcellularLocation>
        <location evidence="1">Cell membrane</location>
    </subcellularLocation>
</comment>
<evidence type="ECO:0000259" key="6">
    <source>
        <dbReference type="Pfam" id="PF00535"/>
    </source>
</evidence>
<accession>A0A6L3SR41</accession>
<dbReference type="Pfam" id="PF00535">
    <property type="entry name" value="Glycos_transf_2"/>
    <property type="match status" value="1"/>
</dbReference>
<dbReference type="OrthoDB" id="114108at2"/>
<keyword evidence="4 7" id="KW-0808">Transferase</keyword>
<dbReference type="AlphaFoldDB" id="A0A6L3SR41"/>
<dbReference type="EMBL" id="VZZK01000037">
    <property type="protein sequence ID" value="KAB1074541.1"/>
    <property type="molecule type" value="Genomic_DNA"/>
</dbReference>
<evidence type="ECO:0000256" key="3">
    <source>
        <dbReference type="ARBA" id="ARBA00022676"/>
    </source>
</evidence>
<comment type="caution">
    <text evidence="7">The sequence shown here is derived from an EMBL/GenBank/DDBJ whole genome shotgun (WGS) entry which is preliminary data.</text>
</comment>
<dbReference type="PANTHER" id="PTHR43646:SF2">
    <property type="entry name" value="GLYCOSYLTRANSFERASE 2-LIKE DOMAIN-CONTAINING PROTEIN"/>
    <property type="match status" value="1"/>
</dbReference>
<dbReference type="Gene3D" id="3.90.550.10">
    <property type="entry name" value="Spore Coat Polysaccharide Biosynthesis Protein SpsA, Chain A"/>
    <property type="match status" value="1"/>
</dbReference>
<dbReference type="InterPro" id="IPR001173">
    <property type="entry name" value="Glyco_trans_2-like"/>
</dbReference>
<evidence type="ECO:0000313" key="7">
    <source>
        <dbReference type="EMBL" id="KAB1074541.1"/>
    </source>
</evidence>
<reference evidence="7 8" key="1">
    <citation type="submission" date="2019-09" db="EMBL/GenBank/DDBJ databases">
        <title>YIM 48816 draft genome.</title>
        <authorList>
            <person name="Jiang L."/>
        </authorList>
    </citation>
    <scope>NUCLEOTIDE SEQUENCE [LARGE SCALE GENOMIC DNA]</scope>
    <source>
        <strain evidence="7 8">YIM 48816</strain>
    </source>
</reference>
<dbReference type="Proteomes" id="UP000474159">
    <property type="component" value="Unassembled WGS sequence"/>
</dbReference>
<sequence length="386" mass="40498">MAIPVRNEAERIAPCLLALEAQDVAPDEAYGVVLFLNNCQDGTGAVVAALRPRLSFPLRVIERSFAGAQAGWARRAAMEAAAAWLDAEDAPDPAILTTDADSRVPPDWIARNRAALRGGADAVAGRIALDAEEAARLPDALHARGRLEGRYEALLIELAARLDPEPHDPWPCHGTASGASLAVRLGAYRRAGGMPALPVGEDRAFVAGLSAIGARLRHCPDITVITSGRLDGRAPGGAADTMRLRCAEPAAPCDPRLEALPRALVRILWRRRLRRLHARGALARTARWAPLLAIPRDEAERIAGLGEAGAVLAAIEAASPRLAPRPLTPGDLAPQIRRAAALLGLIRAAQHLGAGGWRARIAALRARGRAGPAPEAAPSVEGGGIG</sequence>
<feature type="domain" description="Glycosyltransferase 2-like" evidence="6">
    <location>
        <begin position="3"/>
        <end position="135"/>
    </location>
</feature>
<evidence type="ECO:0000256" key="1">
    <source>
        <dbReference type="ARBA" id="ARBA00004236"/>
    </source>
</evidence>
<dbReference type="GO" id="GO:0005886">
    <property type="term" value="C:plasma membrane"/>
    <property type="evidence" value="ECO:0007669"/>
    <property type="project" value="UniProtKB-SubCell"/>
</dbReference>
<dbReference type="PANTHER" id="PTHR43646">
    <property type="entry name" value="GLYCOSYLTRANSFERASE"/>
    <property type="match status" value="1"/>
</dbReference>
<keyword evidence="5" id="KW-0472">Membrane</keyword>
<dbReference type="SUPFAM" id="SSF53448">
    <property type="entry name" value="Nucleotide-diphospho-sugar transferases"/>
    <property type="match status" value="1"/>
</dbReference>
<keyword evidence="8" id="KW-1185">Reference proteome</keyword>